<dbReference type="EMBL" id="QMDH01000054">
    <property type="protein sequence ID" value="RAZ62760.1"/>
    <property type="molecule type" value="Genomic_DNA"/>
</dbReference>
<evidence type="ECO:0008006" key="3">
    <source>
        <dbReference type="Google" id="ProtNLM"/>
    </source>
</evidence>
<dbReference type="Proteomes" id="UP000251576">
    <property type="component" value="Unassembled WGS sequence"/>
</dbReference>
<evidence type="ECO:0000313" key="2">
    <source>
        <dbReference type="Proteomes" id="UP000251576"/>
    </source>
</evidence>
<comment type="caution">
    <text evidence="1">The sequence shown here is derived from an EMBL/GenBank/DDBJ whole genome shotgun (WGS) entry which is preliminary data.</text>
</comment>
<evidence type="ECO:0000313" key="1">
    <source>
        <dbReference type="EMBL" id="RAZ62760.1"/>
    </source>
</evidence>
<name>A0A330G6J6_ENTCL</name>
<dbReference type="AlphaFoldDB" id="A0A330G6J6"/>
<dbReference type="Gene3D" id="3.40.50.2000">
    <property type="entry name" value="Glycogen Phosphorylase B"/>
    <property type="match status" value="1"/>
</dbReference>
<dbReference type="SUPFAM" id="SSF53756">
    <property type="entry name" value="UDP-Glycosyltransferase/glycogen phosphorylase"/>
    <property type="match status" value="1"/>
</dbReference>
<feature type="non-terminal residue" evidence="1">
    <location>
        <position position="1"/>
    </location>
</feature>
<sequence length="162" mass="18552">VGWAGGSTHAGDLQILLPLIKALENDVEWVFMGMKPRNVHCEFHPGVPFEMYPEKLASLNLDLALVPLEINQFNECKSNLRLLEIGTCGVPIVATDIAPYRCGLPVTLVENRYKDWMKAIQPYLNDADYRIRQGDELRNAVQRNWYLRENGLNDWQQGWLAQ</sequence>
<accession>A0A330G6J6</accession>
<reference evidence="1 2" key="1">
    <citation type="submission" date="2018-06" db="EMBL/GenBank/DDBJ databases">
        <title>ACT-28, a chromosomally-encoded AmpC with carbapenemase activity from Enterobacter kobei.</title>
        <authorList>
            <person name="Jousset A.B."/>
            <person name="Oueslati S."/>
            <person name="Bernabeu S."/>
            <person name="Takissian J."/>
            <person name="Creton E."/>
            <person name="Vogel A."/>
            <person name="Cotellon G."/>
            <person name="Bonnin R.A."/>
            <person name="Dortet L."/>
            <person name="Naas T."/>
        </authorList>
    </citation>
    <scope>NUCLEOTIDE SEQUENCE [LARGE SCALE GENOMIC DNA]</scope>
    <source>
        <strain evidence="1 2">99B3</strain>
    </source>
</reference>
<proteinExistence type="predicted"/>
<organism evidence="1 2">
    <name type="scientific">Enterobacter cloacae</name>
    <dbReference type="NCBI Taxonomy" id="550"/>
    <lineage>
        <taxon>Bacteria</taxon>
        <taxon>Pseudomonadati</taxon>
        <taxon>Pseudomonadota</taxon>
        <taxon>Gammaproteobacteria</taxon>
        <taxon>Enterobacterales</taxon>
        <taxon>Enterobacteriaceae</taxon>
        <taxon>Enterobacter</taxon>
        <taxon>Enterobacter cloacae complex</taxon>
    </lineage>
</organism>
<gene>
    <name evidence="1" type="ORF">DP202_22110</name>
</gene>
<protein>
    <recommendedName>
        <fullName evidence="3">Glycosyltransferase</fullName>
    </recommendedName>
</protein>